<name>A0A1C6TKV4_9ACTN</name>
<accession>A0A1C6TKV4</accession>
<dbReference type="Proteomes" id="UP000198959">
    <property type="component" value="Unassembled WGS sequence"/>
</dbReference>
<dbReference type="AlphaFoldDB" id="A0A1C6TKV4"/>
<evidence type="ECO:0000313" key="3">
    <source>
        <dbReference type="Proteomes" id="UP000198959"/>
    </source>
</evidence>
<feature type="region of interest" description="Disordered" evidence="1">
    <location>
        <begin position="123"/>
        <end position="209"/>
    </location>
</feature>
<keyword evidence="3" id="KW-1185">Reference proteome</keyword>
<evidence type="ECO:0000313" key="2">
    <source>
        <dbReference type="EMBL" id="SCL42193.1"/>
    </source>
</evidence>
<proteinExistence type="predicted"/>
<reference evidence="3" key="1">
    <citation type="submission" date="2016-06" db="EMBL/GenBank/DDBJ databases">
        <authorList>
            <person name="Varghese N."/>
            <person name="Submissions Spin"/>
        </authorList>
    </citation>
    <scope>NUCLEOTIDE SEQUENCE [LARGE SCALE GENOMIC DNA]</scope>
    <source>
        <strain evidence="3">DSM 43817</strain>
    </source>
</reference>
<sequence length="256" mass="28203">MNSVVAARRSYTSTSVITLSCTRCRTPVQRSNGGHRRHQPAMSVTGIGWCVMTMWYLRIRTPTGDEIHLYEMASPSTRTRCRAAPGPHPGRARHPEGWIDAGWDISLLDAPLHRNCWKSRSCTRWRRREGPESPSSRGAMPTTTATVRSSASRSRHRQHRHGRAEASYATRRTDGVGSPSTSTGTRSSSRWTPGRGAGHAGSSTGNENGISVEITGRVSASRQWWLANVAWDRLAEVLRWSAGSTTSHPAGPPWPK</sequence>
<feature type="compositionally biased region" description="Low complexity" evidence="1">
    <location>
        <begin position="132"/>
        <end position="152"/>
    </location>
</feature>
<gene>
    <name evidence="2" type="ORF">GA0074692_6703</name>
</gene>
<dbReference type="EMBL" id="FMHW01000002">
    <property type="protein sequence ID" value="SCL42193.1"/>
    <property type="molecule type" value="Genomic_DNA"/>
</dbReference>
<organism evidence="2 3">
    <name type="scientific">Micromonospora pallida</name>
    <dbReference type="NCBI Taxonomy" id="145854"/>
    <lineage>
        <taxon>Bacteria</taxon>
        <taxon>Bacillati</taxon>
        <taxon>Actinomycetota</taxon>
        <taxon>Actinomycetes</taxon>
        <taxon>Micromonosporales</taxon>
        <taxon>Micromonosporaceae</taxon>
        <taxon>Micromonospora</taxon>
    </lineage>
</organism>
<protein>
    <submittedName>
        <fullName evidence="2">Uncharacterized protein</fullName>
    </submittedName>
</protein>
<evidence type="ECO:0000256" key="1">
    <source>
        <dbReference type="SAM" id="MobiDB-lite"/>
    </source>
</evidence>
<feature type="compositionally biased region" description="Low complexity" evidence="1">
    <location>
        <begin position="177"/>
        <end position="194"/>
    </location>
</feature>
<feature type="compositionally biased region" description="Basic residues" evidence="1">
    <location>
        <begin position="153"/>
        <end position="162"/>
    </location>
</feature>